<evidence type="ECO:0000313" key="1">
    <source>
        <dbReference type="EMBL" id="CAB3968259.1"/>
    </source>
</evidence>
<reference evidence="1 2" key="1">
    <citation type="submission" date="2020-04" db="EMBL/GenBank/DDBJ databases">
        <authorList>
            <person name="Depoorter E."/>
        </authorList>
    </citation>
    <scope>NUCLEOTIDE SEQUENCE [LARGE SCALE GENOMIC DNA]</scope>
    <source>
        <strain evidence="1 2">BCC0217</strain>
    </source>
</reference>
<name>A0A6J5J9V0_9BURK</name>
<accession>A0A6J5J9V0</accession>
<gene>
    <name evidence="1" type="ORF">BLA3211_04860</name>
</gene>
<protein>
    <submittedName>
        <fullName evidence="1">Uncharacterized protein</fullName>
    </submittedName>
</protein>
<dbReference type="AlphaFoldDB" id="A0A6J5J9V0"/>
<sequence length="43" mass="5006">MRVDTNGLRMEPVFFCARGAAQRYFFRTNLMILNENRLVPASV</sequence>
<organism evidence="1 2">
    <name type="scientific">Burkholderia aenigmatica</name>
    <dbReference type="NCBI Taxonomy" id="2015348"/>
    <lineage>
        <taxon>Bacteria</taxon>
        <taxon>Pseudomonadati</taxon>
        <taxon>Pseudomonadota</taxon>
        <taxon>Betaproteobacteria</taxon>
        <taxon>Burkholderiales</taxon>
        <taxon>Burkholderiaceae</taxon>
        <taxon>Burkholderia</taxon>
        <taxon>Burkholderia cepacia complex</taxon>
    </lineage>
</organism>
<evidence type="ECO:0000313" key="2">
    <source>
        <dbReference type="Proteomes" id="UP000494301"/>
    </source>
</evidence>
<proteinExistence type="predicted"/>
<dbReference type="EMBL" id="CABWIL020000018">
    <property type="protein sequence ID" value="CAB3968259.1"/>
    <property type="molecule type" value="Genomic_DNA"/>
</dbReference>
<dbReference type="Proteomes" id="UP000494301">
    <property type="component" value="Unassembled WGS sequence"/>
</dbReference>